<evidence type="ECO:0000256" key="5">
    <source>
        <dbReference type="SAM" id="Phobius"/>
    </source>
</evidence>
<comment type="subcellular location">
    <subcellularLocation>
        <location evidence="1">Membrane</location>
        <topology evidence="1">Multi-pass membrane protein</topology>
    </subcellularLocation>
</comment>
<dbReference type="AlphaFoldDB" id="A0A543F5W0"/>
<evidence type="ECO:0000313" key="6">
    <source>
        <dbReference type="EMBL" id="TQM29218.1"/>
    </source>
</evidence>
<feature type="transmembrane region" description="Helical" evidence="5">
    <location>
        <begin position="95"/>
        <end position="114"/>
    </location>
</feature>
<protein>
    <submittedName>
        <fullName evidence="6">DoxX-like protein</fullName>
    </submittedName>
</protein>
<dbReference type="Pfam" id="PF13564">
    <property type="entry name" value="DoxX_2"/>
    <property type="match status" value="1"/>
</dbReference>
<keyword evidence="4 5" id="KW-0472">Membrane</keyword>
<dbReference type="Proteomes" id="UP000316331">
    <property type="component" value="Unassembled WGS sequence"/>
</dbReference>
<keyword evidence="3 5" id="KW-1133">Transmembrane helix</keyword>
<dbReference type="GO" id="GO:0016020">
    <property type="term" value="C:membrane"/>
    <property type="evidence" value="ECO:0007669"/>
    <property type="project" value="UniProtKB-SubCell"/>
</dbReference>
<keyword evidence="7" id="KW-1185">Reference proteome</keyword>
<feature type="transmembrane region" description="Helical" evidence="5">
    <location>
        <begin position="43"/>
        <end position="62"/>
    </location>
</feature>
<evidence type="ECO:0000256" key="3">
    <source>
        <dbReference type="ARBA" id="ARBA00022989"/>
    </source>
</evidence>
<reference evidence="6 7" key="1">
    <citation type="submission" date="2019-06" db="EMBL/GenBank/DDBJ databases">
        <title>Sequencing the genomes of 1000 actinobacteria strains.</title>
        <authorList>
            <person name="Klenk H.-P."/>
        </authorList>
    </citation>
    <scope>NUCLEOTIDE SEQUENCE [LARGE SCALE GENOMIC DNA]</scope>
    <source>
        <strain evidence="6 7">DSM 103495</strain>
    </source>
</reference>
<accession>A0A543F5W0</accession>
<dbReference type="InterPro" id="IPR032808">
    <property type="entry name" value="DoxX"/>
</dbReference>
<evidence type="ECO:0000256" key="1">
    <source>
        <dbReference type="ARBA" id="ARBA00004141"/>
    </source>
</evidence>
<dbReference type="EMBL" id="VFPG01000001">
    <property type="protein sequence ID" value="TQM29218.1"/>
    <property type="molecule type" value="Genomic_DNA"/>
</dbReference>
<evidence type="ECO:0000256" key="2">
    <source>
        <dbReference type="ARBA" id="ARBA00022692"/>
    </source>
</evidence>
<dbReference type="RefSeq" id="WP_221639209.1">
    <property type="nucleotide sequence ID" value="NZ_VFPG01000001.1"/>
</dbReference>
<organism evidence="6 7">
    <name type="scientific">Nocardia bhagyanarayanae</name>
    <dbReference type="NCBI Taxonomy" id="1215925"/>
    <lineage>
        <taxon>Bacteria</taxon>
        <taxon>Bacillati</taxon>
        <taxon>Actinomycetota</taxon>
        <taxon>Actinomycetes</taxon>
        <taxon>Mycobacteriales</taxon>
        <taxon>Nocardiaceae</taxon>
        <taxon>Nocardia</taxon>
    </lineage>
</organism>
<proteinExistence type="predicted"/>
<sequence>MFALYVTLTTITALGAATAAWMNFVRHPIPVAAADEVRVPHSWMLPLGSLLGIGAIGLVAGFAVPIVGIAAATGLVLYFIGAVIAHLRVSDFNLGRVSAALTLTVATLAATLAYRIG</sequence>
<evidence type="ECO:0000256" key="4">
    <source>
        <dbReference type="ARBA" id="ARBA00023136"/>
    </source>
</evidence>
<comment type="caution">
    <text evidence="6">The sequence shown here is derived from an EMBL/GenBank/DDBJ whole genome shotgun (WGS) entry which is preliminary data.</text>
</comment>
<keyword evidence="2 5" id="KW-0812">Transmembrane</keyword>
<evidence type="ECO:0000313" key="7">
    <source>
        <dbReference type="Proteomes" id="UP000316331"/>
    </source>
</evidence>
<gene>
    <name evidence="6" type="ORF">FB390_0809</name>
</gene>
<name>A0A543F5W0_9NOCA</name>